<feature type="compositionally biased region" description="Basic and acidic residues" evidence="4">
    <location>
        <begin position="29"/>
        <end position="39"/>
    </location>
</feature>
<dbReference type="InterPro" id="IPR028143">
    <property type="entry name" value="Get2/sif1"/>
</dbReference>
<dbReference type="Proteomes" id="UP001324427">
    <property type="component" value="Unassembled WGS sequence"/>
</dbReference>
<reference evidence="6 7" key="1">
    <citation type="submission" date="2021-11" db="EMBL/GenBank/DDBJ databases">
        <title>Black yeast isolated from Biological Soil Crust.</title>
        <authorList>
            <person name="Kurbessoian T."/>
        </authorList>
    </citation>
    <scope>NUCLEOTIDE SEQUENCE [LARGE SCALE GENOMIC DNA]</scope>
    <source>
        <strain evidence="6 7">CCFEE 5522</strain>
    </source>
</reference>
<evidence type="ECO:0000313" key="7">
    <source>
        <dbReference type="Proteomes" id="UP001324427"/>
    </source>
</evidence>
<dbReference type="EMBL" id="JAVFHQ010000063">
    <property type="protein sequence ID" value="KAK4540686.1"/>
    <property type="molecule type" value="Genomic_DNA"/>
</dbReference>
<evidence type="ECO:0000256" key="5">
    <source>
        <dbReference type="SAM" id="Phobius"/>
    </source>
</evidence>
<comment type="caution">
    <text evidence="6">The sequence shown here is derived from an EMBL/GenBank/DDBJ whole genome shotgun (WGS) entry which is preliminary data.</text>
</comment>
<evidence type="ECO:0000256" key="4">
    <source>
        <dbReference type="SAM" id="MobiDB-lite"/>
    </source>
</evidence>
<protein>
    <recommendedName>
        <fullName evidence="8">GET complex, subunit GET2</fullName>
    </recommendedName>
</protein>
<feature type="compositionally biased region" description="Low complexity" evidence="4">
    <location>
        <begin position="46"/>
        <end position="78"/>
    </location>
</feature>
<evidence type="ECO:0000256" key="1">
    <source>
        <dbReference type="ARBA" id="ARBA00022692"/>
    </source>
</evidence>
<feature type="compositionally biased region" description="Low complexity" evidence="4">
    <location>
        <begin position="1"/>
        <end position="13"/>
    </location>
</feature>
<evidence type="ECO:0000256" key="3">
    <source>
        <dbReference type="ARBA" id="ARBA00023136"/>
    </source>
</evidence>
<accession>A0AAV9J709</accession>
<feature type="transmembrane region" description="Helical" evidence="5">
    <location>
        <begin position="204"/>
        <end position="223"/>
    </location>
</feature>
<dbReference type="AlphaFoldDB" id="A0AAV9J709"/>
<feature type="region of interest" description="Disordered" evidence="4">
    <location>
        <begin position="1"/>
        <end position="103"/>
    </location>
</feature>
<keyword evidence="3 5" id="KW-0472">Membrane</keyword>
<organism evidence="6 7">
    <name type="scientific">Oleoguttula mirabilis</name>
    <dbReference type="NCBI Taxonomy" id="1507867"/>
    <lineage>
        <taxon>Eukaryota</taxon>
        <taxon>Fungi</taxon>
        <taxon>Dikarya</taxon>
        <taxon>Ascomycota</taxon>
        <taxon>Pezizomycotina</taxon>
        <taxon>Dothideomycetes</taxon>
        <taxon>Dothideomycetidae</taxon>
        <taxon>Mycosphaerellales</taxon>
        <taxon>Teratosphaeriaceae</taxon>
        <taxon>Oleoguttula</taxon>
    </lineage>
</organism>
<evidence type="ECO:0000313" key="6">
    <source>
        <dbReference type="EMBL" id="KAK4540686.1"/>
    </source>
</evidence>
<keyword evidence="7" id="KW-1185">Reference proteome</keyword>
<dbReference type="GO" id="GO:0006890">
    <property type="term" value="P:retrograde vesicle-mediated transport, Golgi to endoplasmic reticulum"/>
    <property type="evidence" value="ECO:0007669"/>
    <property type="project" value="TreeGrafter"/>
</dbReference>
<feature type="compositionally biased region" description="Basic residues" evidence="4">
    <location>
        <begin position="19"/>
        <end position="28"/>
    </location>
</feature>
<keyword evidence="1 5" id="KW-0812">Transmembrane</keyword>
<evidence type="ECO:0008006" key="8">
    <source>
        <dbReference type="Google" id="ProtNLM"/>
    </source>
</evidence>
<proteinExistence type="predicted"/>
<name>A0AAV9J709_9PEZI</name>
<feature type="transmembrane region" description="Helical" evidence="5">
    <location>
        <begin position="308"/>
        <end position="327"/>
    </location>
</feature>
<dbReference type="Pfam" id="PF08690">
    <property type="entry name" value="GET2"/>
    <property type="match status" value="1"/>
</dbReference>
<keyword evidence="2 5" id="KW-1133">Transmembrane helix</keyword>
<evidence type="ECO:0000256" key="2">
    <source>
        <dbReference type="ARBA" id="ARBA00022989"/>
    </source>
</evidence>
<gene>
    <name evidence="6" type="ORF">LTR36_009017</name>
</gene>
<dbReference type="PANTHER" id="PTHR28263">
    <property type="entry name" value="GOLGI TO ER TRAFFIC PROTEIN 2"/>
    <property type="match status" value="1"/>
</dbReference>
<dbReference type="PANTHER" id="PTHR28263:SF1">
    <property type="entry name" value="GOLGI TO ER TRAFFIC PROTEIN 2"/>
    <property type="match status" value="1"/>
</dbReference>
<sequence>MADTAPPTPADETPNQKQARLRREKRQKRMAEEGEDRLAKIKALNGGVAPPAEALGGPAAPTAPTAASSGGAKGAHATTVEDPDEADIDTVSGVNTPGGGNGGRMGMGMGGGGGGGMENPFAFMQQMQQQGGAGGQGGQGDEADPMMAMMQQLTGMMGGNPQNPNDPNQPPQIPPMLQAMMGMGGGAAAGGNNAQKAPVTGSAYLWRIVHALFAVSMALYITLTSTMAFTGSKLARSQAIYSDAAGPRLFTIFTTAELLLQGTRFFLEKGQLQGGGMLAMVANSGFVPEPYAQLIRTGGRWVGIGKSILSDAMVVVFVFGAVAWWGGRAAT</sequence>